<evidence type="ECO:0000313" key="1">
    <source>
        <dbReference type="EMBL" id="PUZ68228.1"/>
    </source>
</evidence>
<accession>A0A2T7EK75</accession>
<dbReference type="AlphaFoldDB" id="A0A2T7EK75"/>
<keyword evidence="2" id="KW-1185">Reference proteome</keyword>
<evidence type="ECO:0000313" key="2">
    <source>
        <dbReference type="Proteomes" id="UP000244336"/>
    </source>
</evidence>
<dbReference type="Proteomes" id="UP000244336">
    <property type="component" value="Chromosome 2"/>
</dbReference>
<organism evidence="1 2">
    <name type="scientific">Panicum hallii var. hallii</name>
    <dbReference type="NCBI Taxonomy" id="1504633"/>
    <lineage>
        <taxon>Eukaryota</taxon>
        <taxon>Viridiplantae</taxon>
        <taxon>Streptophyta</taxon>
        <taxon>Embryophyta</taxon>
        <taxon>Tracheophyta</taxon>
        <taxon>Spermatophyta</taxon>
        <taxon>Magnoliopsida</taxon>
        <taxon>Liliopsida</taxon>
        <taxon>Poales</taxon>
        <taxon>Poaceae</taxon>
        <taxon>PACMAD clade</taxon>
        <taxon>Panicoideae</taxon>
        <taxon>Panicodae</taxon>
        <taxon>Paniceae</taxon>
        <taxon>Panicinae</taxon>
        <taxon>Panicum</taxon>
        <taxon>Panicum sect. Panicum</taxon>
    </lineage>
</organism>
<reference evidence="1 2" key="1">
    <citation type="submission" date="2018-04" db="EMBL/GenBank/DDBJ databases">
        <title>WGS assembly of Panicum hallii var. hallii HAL2.</title>
        <authorList>
            <person name="Lovell J."/>
            <person name="Jenkins J."/>
            <person name="Lowry D."/>
            <person name="Mamidi S."/>
            <person name="Sreedasyam A."/>
            <person name="Weng X."/>
            <person name="Barry K."/>
            <person name="Bonette J."/>
            <person name="Campitelli B."/>
            <person name="Daum C."/>
            <person name="Gordon S."/>
            <person name="Gould B."/>
            <person name="Lipzen A."/>
            <person name="MacQueen A."/>
            <person name="Palacio-Mejia J."/>
            <person name="Plott C."/>
            <person name="Shakirov E."/>
            <person name="Shu S."/>
            <person name="Yoshinaga Y."/>
            <person name="Zane M."/>
            <person name="Rokhsar D."/>
            <person name="Grimwood J."/>
            <person name="Schmutz J."/>
            <person name="Juenger T."/>
        </authorList>
    </citation>
    <scope>NUCLEOTIDE SEQUENCE [LARGE SCALE GENOMIC DNA]</scope>
    <source>
        <strain evidence="2">cv. HAL2</strain>
    </source>
</reference>
<dbReference type="EMBL" id="CM009750">
    <property type="protein sequence ID" value="PUZ68228.1"/>
    <property type="molecule type" value="Genomic_DNA"/>
</dbReference>
<protein>
    <submittedName>
        <fullName evidence="1">Uncharacterized protein</fullName>
    </submittedName>
</protein>
<proteinExistence type="predicted"/>
<gene>
    <name evidence="1" type="ORF">GQ55_2G008700</name>
</gene>
<name>A0A2T7EK75_9POAL</name>
<dbReference type="Gramene" id="PUZ68228">
    <property type="protein sequence ID" value="PUZ68228"/>
    <property type="gene ID" value="GQ55_2G008700"/>
</dbReference>
<sequence>MPLLTSHIAWSSAPTPIRPPSDLSCNREQMAGLLHQELIHQHKDVDRCQQKGSNGAWSSSIEHLHVWLPPISVLGWFIKESRK</sequence>